<gene>
    <name evidence="2" type="ORF">CPB84DRAFT_237104</name>
</gene>
<dbReference type="AlphaFoldDB" id="A0A9P5TIH4"/>
<keyword evidence="3" id="KW-1185">Reference proteome</keyword>
<evidence type="ECO:0000256" key="1">
    <source>
        <dbReference type="SAM" id="MobiDB-lite"/>
    </source>
</evidence>
<accession>A0A9P5TIH4</accession>
<feature type="compositionally biased region" description="Polar residues" evidence="1">
    <location>
        <begin position="30"/>
        <end position="40"/>
    </location>
</feature>
<dbReference type="EMBL" id="JADNYJ010000129">
    <property type="protein sequence ID" value="KAF8881698.1"/>
    <property type="molecule type" value="Genomic_DNA"/>
</dbReference>
<sequence>MVSKQNSVDPPPYEVRTSGNESESKARPSLPTSARASGSSSIWVPWKPFTSRRKTKNNVRSRLRQMIIDMELEPAGSGNNPSSTQIKHTTAESVEAILCSCEDACAEKQYTARSIHRGAFTALLGHPQAVFFQINQKKLHRFRQRSIMRHPVHAILFSTMQWLSAGQYFI</sequence>
<name>A0A9P5TIH4_GYMJU</name>
<evidence type="ECO:0000313" key="3">
    <source>
        <dbReference type="Proteomes" id="UP000724874"/>
    </source>
</evidence>
<dbReference type="Proteomes" id="UP000724874">
    <property type="component" value="Unassembled WGS sequence"/>
</dbReference>
<organism evidence="2 3">
    <name type="scientific">Gymnopilus junonius</name>
    <name type="common">Spectacular rustgill mushroom</name>
    <name type="synonym">Gymnopilus spectabilis subsp. junonius</name>
    <dbReference type="NCBI Taxonomy" id="109634"/>
    <lineage>
        <taxon>Eukaryota</taxon>
        <taxon>Fungi</taxon>
        <taxon>Dikarya</taxon>
        <taxon>Basidiomycota</taxon>
        <taxon>Agaricomycotina</taxon>
        <taxon>Agaricomycetes</taxon>
        <taxon>Agaricomycetidae</taxon>
        <taxon>Agaricales</taxon>
        <taxon>Agaricineae</taxon>
        <taxon>Hymenogastraceae</taxon>
        <taxon>Gymnopilus</taxon>
    </lineage>
</organism>
<evidence type="ECO:0000313" key="2">
    <source>
        <dbReference type="EMBL" id="KAF8881698.1"/>
    </source>
</evidence>
<proteinExistence type="predicted"/>
<feature type="region of interest" description="Disordered" evidence="1">
    <location>
        <begin position="1"/>
        <end position="40"/>
    </location>
</feature>
<comment type="caution">
    <text evidence="2">The sequence shown here is derived from an EMBL/GenBank/DDBJ whole genome shotgun (WGS) entry which is preliminary data.</text>
</comment>
<reference evidence="2" key="1">
    <citation type="submission" date="2020-11" db="EMBL/GenBank/DDBJ databases">
        <authorList>
            <consortium name="DOE Joint Genome Institute"/>
            <person name="Ahrendt S."/>
            <person name="Riley R."/>
            <person name="Andreopoulos W."/>
            <person name="LaButti K."/>
            <person name="Pangilinan J."/>
            <person name="Ruiz-duenas F.J."/>
            <person name="Barrasa J.M."/>
            <person name="Sanchez-Garcia M."/>
            <person name="Camarero S."/>
            <person name="Miyauchi S."/>
            <person name="Serrano A."/>
            <person name="Linde D."/>
            <person name="Babiker R."/>
            <person name="Drula E."/>
            <person name="Ayuso-Fernandez I."/>
            <person name="Pacheco R."/>
            <person name="Padilla G."/>
            <person name="Ferreira P."/>
            <person name="Barriuso J."/>
            <person name="Kellner H."/>
            <person name="Castanera R."/>
            <person name="Alfaro M."/>
            <person name="Ramirez L."/>
            <person name="Pisabarro A.G."/>
            <person name="Kuo A."/>
            <person name="Tritt A."/>
            <person name="Lipzen A."/>
            <person name="He G."/>
            <person name="Yan M."/>
            <person name="Ng V."/>
            <person name="Cullen D."/>
            <person name="Martin F."/>
            <person name="Rosso M.-N."/>
            <person name="Henrissat B."/>
            <person name="Hibbett D."/>
            <person name="Martinez A.T."/>
            <person name="Grigoriev I.V."/>
        </authorList>
    </citation>
    <scope>NUCLEOTIDE SEQUENCE</scope>
    <source>
        <strain evidence="2">AH 44721</strain>
    </source>
</reference>
<protein>
    <submittedName>
        <fullName evidence="2">Uncharacterized protein</fullName>
    </submittedName>
</protein>